<feature type="region of interest" description="Disordered" evidence="1">
    <location>
        <begin position="261"/>
        <end position="292"/>
    </location>
</feature>
<feature type="compositionally biased region" description="Basic and acidic residues" evidence="1">
    <location>
        <begin position="279"/>
        <end position="291"/>
    </location>
</feature>
<accession>A0AAE0Z334</accession>
<keyword evidence="3" id="KW-1185">Reference proteome</keyword>
<feature type="compositionally biased region" description="Polar residues" evidence="1">
    <location>
        <begin position="261"/>
        <end position="275"/>
    </location>
</feature>
<sequence>MCRQRPGELIVRDRNRTTQSDSKSKRRETQALEAGLWPTRLTRCESREEIHVAHYLKVCSHVDLAATQLPTHTHTPASLDTVLSAIDRRNVRPKLYHVPLNIVWVGRAGPSCFLNNAETWFECEPLCVRCDKECKRSTVEVNGPTRVRGLGHGCIFPPDPAAPHPDPGLGWLTPLTGLGLCLGSPGNSPITVTRNTEQKTKDKTMLGLGAYCIPRYIGEHPARRRRARGQAGKLAVDSQVGYHPSAGNSFLEWGAAAEQMTSGRNTSQAAKSRQLQLYPEERTKQEPEKNSVESLTRKLIYQLVRAVGNCPYHTESGVR</sequence>
<organism evidence="2 3">
    <name type="scientific">Elysia crispata</name>
    <name type="common">lettuce slug</name>
    <dbReference type="NCBI Taxonomy" id="231223"/>
    <lineage>
        <taxon>Eukaryota</taxon>
        <taxon>Metazoa</taxon>
        <taxon>Spiralia</taxon>
        <taxon>Lophotrochozoa</taxon>
        <taxon>Mollusca</taxon>
        <taxon>Gastropoda</taxon>
        <taxon>Heterobranchia</taxon>
        <taxon>Euthyneura</taxon>
        <taxon>Panpulmonata</taxon>
        <taxon>Sacoglossa</taxon>
        <taxon>Placobranchoidea</taxon>
        <taxon>Plakobranchidae</taxon>
        <taxon>Elysia</taxon>
    </lineage>
</organism>
<gene>
    <name evidence="2" type="ORF">RRG08_019418</name>
</gene>
<proteinExistence type="predicted"/>
<evidence type="ECO:0000313" key="2">
    <source>
        <dbReference type="EMBL" id="KAK3762008.1"/>
    </source>
</evidence>
<evidence type="ECO:0000256" key="1">
    <source>
        <dbReference type="SAM" id="MobiDB-lite"/>
    </source>
</evidence>
<dbReference type="AlphaFoldDB" id="A0AAE0Z334"/>
<dbReference type="EMBL" id="JAWDGP010004776">
    <property type="protein sequence ID" value="KAK3762008.1"/>
    <property type="molecule type" value="Genomic_DNA"/>
</dbReference>
<evidence type="ECO:0000313" key="3">
    <source>
        <dbReference type="Proteomes" id="UP001283361"/>
    </source>
</evidence>
<comment type="caution">
    <text evidence="2">The sequence shown here is derived from an EMBL/GenBank/DDBJ whole genome shotgun (WGS) entry which is preliminary data.</text>
</comment>
<dbReference type="Proteomes" id="UP001283361">
    <property type="component" value="Unassembled WGS sequence"/>
</dbReference>
<name>A0AAE0Z334_9GAST</name>
<protein>
    <submittedName>
        <fullName evidence="2">Uncharacterized protein</fullName>
    </submittedName>
</protein>
<reference evidence="2" key="1">
    <citation type="journal article" date="2023" name="G3 (Bethesda)">
        <title>A reference genome for the long-term kleptoplast-retaining sea slug Elysia crispata morphotype clarki.</title>
        <authorList>
            <person name="Eastman K.E."/>
            <person name="Pendleton A.L."/>
            <person name="Shaikh M.A."/>
            <person name="Suttiyut T."/>
            <person name="Ogas R."/>
            <person name="Tomko P."/>
            <person name="Gavelis G."/>
            <person name="Widhalm J.R."/>
            <person name="Wisecaver J.H."/>
        </authorList>
    </citation>
    <scope>NUCLEOTIDE SEQUENCE</scope>
    <source>
        <strain evidence="2">ECLA1</strain>
    </source>
</reference>